<comment type="subunit">
    <text evidence="3 18">Homodimer.</text>
</comment>
<keyword evidence="9 18" id="KW-0479">Metal-binding</keyword>
<comment type="function">
    <text evidence="18">Pyrophosphatase that catalyzes the hydrolysis of nucleoside triphosphates to their monophosphate derivatives, with a high preference for the non-canonical purine nucleotides XTP (xanthosine triphosphate), dITP (deoxyinosine triphosphate) and ITP. Seems to function as a house-cleaning enzyme that removes non-canonical purine nucleotides from the nucleotide pool, thus preventing their incorporation into DNA/RNA and avoiding chromosomal lesions.</text>
</comment>
<evidence type="ECO:0000256" key="9">
    <source>
        <dbReference type="ARBA" id="ARBA00022723"/>
    </source>
</evidence>
<keyword evidence="12 18" id="KW-0460">Magnesium</keyword>
<dbReference type="GO" id="GO:0000166">
    <property type="term" value="F:nucleotide binding"/>
    <property type="evidence" value="ECO:0007669"/>
    <property type="project" value="UniProtKB-KW"/>
</dbReference>
<dbReference type="Pfam" id="PF03725">
    <property type="entry name" value="RNase_PH_C"/>
    <property type="match status" value="1"/>
</dbReference>
<sequence>MSKESNMLREIKITKNFTKYAEGSVLIEFGDTVVLCNASIEEKVPPFLKNTGTGWISAEYSMLPRSTHQRKIRDSARGKIDGRTHEIQRLIGRALRSVVDMKVLGERTIWIDCDVLQADGGTRTASITGAFVALCDAMAKLYEKEAIKSFPINAFVSAVSVGIVKGKPVLDLCYEEDSSAEVDMNVVMTDKGEFIEVQGTGEQHPFSKNQLMQLLDLAQQGNEQLMKIQRRAIGEPISSLISPRPKQEMVIASSNSHKIEEIGSILADFGIELLSLKDVGLEGLEIEETGSTFEENAIIKAKEVMKLTGKAAIADDSGLMVDVLGGRPGVYSARFSGEGATDEKNNEKLLGLLKGYDLDSRTAKFVSAIAVVYPDSRQYIAKGICKGLIGFEGKGDMGFGYDPLFTPDGLDKTFAELTKEEKNKISHRAKSLDEMKKILNEIL</sequence>
<reference evidence="23" key="1">
    <citation type="submission" date="2017-02" db="EMBL/GenBank/DDBJ databases">
        <authorList>
            <person name="Varghese N."/>
            <person name="Submissions S."/>
        </authorList>
    </citation>
    <scope>NUCLEOTIDE SEQUENCE [LARGE SCALE GENOMIC DNA]</scope>
    <source>
        <strain evidence="23">ATCC 35199</strain>
    </source>
</reference>
<dbReference type="GO" id="GO:0009022">
    <property type="term" value="F:tRNA nucleotidyltransferase activity"/>
    <property type="evidence" value="ECO:0007669"/>
    <property type="project" value="UniProtKB-UniRule"/>
</dbReference>
<dbReference type="GO" id="GO:0009117">
    <property type="term" value="P:nucleotide metabolic process"/>
    <property type="evidence" value="ECO:0007669"/>
    <property type="project" value="UniProtKB-KW"/>
</dbReference>
<dbReference type="SUPFAM" id="SSF55666">
    <property type="entry name" value="Ribonuclease PH domain 2-like"/>
    <property type="match status" value="1"/>
</dbReference>
<feature type="binding site" evidence="18">
    <location>
        <position position="317"/>
    </location>
    <ligand>
        <name>substrate</name>
    </ligand>
</feature>
<protein>
    <recommendedName>
        <fullName evidence="17 18">Multifunctional fusion protein</fullName>
    </recommendedName>
    <domain>
        <recommendedName>
            <fullName evidence="18">dITP/XTP pyrophosphatase</fullName>
            <ecNumber evidence="18">3.6.1.66</ecNumber>
        </recommendedName>
        <alternativeName>
            <fullName evidence="18">Non-canonical purine NTP pyrophosphatase</fullName>
        </alternativeName>
        <alternativeName>
            <fullName evidence="18">Non-standard purine NTP pyrophosphatase</fullName>
        </alternativeName>
        <alternativeName>
            <fullName evidence="18">Nucleoside-triphosphate diphosphatase</fullName>
        </alternativeName>
        <alternativeName>
            <fullName evidence="18">Nucleoside-triphosphate pyrophosphatase</fullName>
            <shortName evidence="18">NTPase</shortName>
        </alternativeName>
    </domain>
    <domain>
        <recommendedName>
            <fullName evidence="17">Ribonuclease PH</fullName>
            <shortName evidence="17">RNase PH</shortName>
            <ecNumber evidence="17">2.7.7.56</ecNumber>
        </recommendedName>
        <alternativeName>
            <fullName evidence="17">tRNA nucleotidyltransferase</fullName>
        </alternativeName>
    </domain>
</protein>
<keyword evidence="13" id="KW-0694">RNA-binding</keyword>
<dbReference type="NCBIfam" id="NF011397">
    <property type="entry name" value="PRK14822.1"/>
    <property type="match status" value="1"/>
</dbReference>
<dbReference type="InterPro" id="IPR001247">
    <property type="entry name" value="ExoRNase_PH_dom1"/>
</dbReference>
<dbReference type="PANTHER" id="PTHR11953">
    <property type="entry name" value="EXOSOME COMPLEX COMPONENT"/>
    <property type="match status" value="1"/>
</dbReference>
<evidence type="ECO:0000256" key="19">
    <source>
        <dbReference type="RuleBase" id="RU003781"/>
    </source>
</evidence>
<dbReference type="GO" id="GO:0000175">
    <property type="term" value="F:3'-5'-RNA exonuclease activity"/>
    <property type="evidence" value="ECO:0007669"/>
    <property type="project" value="UniProtKB-UniRule"/>
</dbReference>
<feature type="binding site" evidence="18">
    <location>
        <begin position="427"/>
        <end position="428"/>
    </location>
    <ligand>
        <name>substrate</name>
    </ligand>
</feature>
<feature type="domain" description="Exoribonuclease phosphorolytic" evidence="21">
    <location>
        <begin position="155"/>
        <end position="221"/>
    </location>
</feature>
<accession>A0A1T5BS01</accession>
<dbReference type="CDD" id="cd11362">
    <property type="entry name" value="RNase_PH_bact"/>
    <property type="match status" value="1"/>
</dbReference>
<dbReference type="PROSITE" id="PS01277">
    <property type="entry name" value="RIBONUCLEASE_PH"/>
    <property type="match status" value="1"/>
</dbReference>
<comment type="similarity">
    <text evidence="1 17">Belongs to the RNase PH family.</text>
</comment>
<dbReference type="InterPro" id="IPR002381">
    <property type="entry name" value="RNase_PH_bac-type"/>
</dbReference>
<dbReference type="InterPro" id="IPR002637">
    <property type="entry name" value="RdgB/HAM1"/>
</dbReference>
<feature type="binding site" evidence="18">
    <location>
        <begin position="253"/>
        <end position="258"/>
    </location>
    <ligand>
        <name>substrate</name>
    </ligand>
</feature>
<keyword evidence="4 17" id="KW-0698">rRNA processing</keyword>
<evidence type="ECO:0000256" key="2">
    <source>
        <dbReference type="ARBA" id="ARBA00008023"/>
    </source>
</evidence>
<dbReference type="InterPro" id="IPR027408">
    <property type="entry name" value="PNPase/RNase_PH_dom_sf"/>
</dbReference>
<dbReference type="AlphaFoldDB" id="A0A1T5BS01"/>
<evidence type="ECO:0000256" key="17">
    <source>
        <dbReference type="HAMAP-Rule" id="MF_00564"/>
    </source>
</evidence>
<evidence type="ECO:0000256" key="12">
    <source>
        <dbReference type="ARBA" id="ARBA00022842"/>
    </source>
</evidence>
<feature type="binding site" evidence="17">
    <location>
        <begin position="121"/>
        <end position="123"/>
    </location>
    <ligand>
        <name>phosphate</name>
        <dbReference type="ChEBI" id="CHEBI:43474"/>
        <note>substrate</note>
    </ligand>
</feature>
<evidence type="ECO:0000256" key="18">
    <source>
        <dbReference type="HAMAP-Rule" id="MF_01405"/>
    </source>
</evidence>
<organism evidence="22 23">
    <name type="scientific">Acetoanaerobium noterae</name>
    <dbReference type="NCBI Taxonomy" id="745369"/>
    <lineage>
        <taxon>Bacteria</taxon>
        <taxon>Bacillati</taxon>
        <taxon>Bacillota</taxon>
        <taxon>Clostridia</taxon>
        <taxon>Peptostreptococcales</taxon>
        <taxon>Filifactoraceae</taxon>
        <taxon>Acetoanaerobium</taxon>
    </lineage>
</organism>
<dbReference type="EC" id="3.6.1.66" evidence="18"/>
<comment type="catalytic activity">
    <reaction evidence="16 18">
        <text>XTP + H2O = XMP + diphosphate + H(+)</text>
        <dbReference type="Rhea" id="RHEA:28610"/>
        <dbReference type="ChEBI" id="CHEBI:15377"/>
        <dbReference type="ChEBI" id="CHEBI:15378"/>
        <dbReference type="ChEBI" id="CHEBI:33019"/>
        <dbReference type="ChEBI" id="CHEBI:57464"/>
        <dbReference type="ChEBI" id="CHEBI:61314"/>
        <dbReference type="EC" id="3.6.1.66"/>
    </reaction>
</comment>
<feature type="active site" description="Proton acceptor" evidence="18">
    <location>
        <position position="316"/>
    </location>
</feature>
<dbReference type="Pfam" id="PF01138">
    <property type="entry name" value="RNase_PH"/>
    <property type="match status" value="1"/>
</dbReference>
<evidence type="ECO:0000256" key="15">
    <source>
        <dbReference type="ARBA" id="ARBA00051875"/>
    </source>
</evidence>
<evidence type="ECO:0000256" key="1">
    <source>
        <dbReference type="ARBA" id="ARBA00006678"/>
    </source>
</evidence>
<dbReference type="InterPro" id="IPR029001">
    <property type="entry name" value="ITPase-like_fam"/>
</dbReference>
<dbReference type="InterPro" id="IPR015847">
    <property type="entry name" value="ExoRNase_PH_dom2"/>
</dbReference>
<dbReference type="SUPFAM" id="SSF52972">
    <property type="entry name" value="ITPase-like"/>
    <property type="match status" value="1"/>
</dbReference>
<dbReference type="GO" id="GO:0036222">
    <property type="term" value="F:XTP diphosphatase activity"/>
    <property type="evidence" value="ECO:0007669"/>
    <property type="project" value="UniProtKB-UniRule"/>
</dbReference>
<dbReference type="EMBL" id="FUYN01000003">
    <property type="protein sequence ID" value="SKB49610.1"/>
    <property type="molecule type" value="Genomic_DNA"/>
</dbReference>
<keyword evidence="23" id="KW-1185">Reference proteome</keyword>
<dbReference type="GO" id="GO:0016075">
    <property type="term" value="P:rRNA catabolic process"/>
    <property type="evidence" value="ECO:0007669"/>
    <property type="project" value="UniProtKB-UniRule"/>
</dbReference>
<dbReference type="HAMAP" id="MF_00564">
    <property type="entry name" value="RNase_PH"/>
    <property type="match status" value="1"/>
</dbReference>
<keyword evidence="11 18" id="KW-0378">Hydrolase</keyword>
<dbReference type="GO" id="GO:0008033">
    <property type="term" value="P:tRNA processing"/>
    <property type="evidence" value="ECO:0007669"/>
    <property type="project" value="UniProtKB-UniRule"/>
</dbReference>
<dbReference type="RefSeq" id="WP_079589632.1">
    <property type="nucleotide sequence ID" value="NZ_FUYN01000003.1"/>
</dbReference>
<comment type="subunit">
    <text evidence="17">Homohexameric ring arranged as a trimer of dimers.</text>
</comment>
<evidence type="ECO:0000259" key="20">
    <source>
        <dbReference type="Pfam" id="PF01138"/>
    </source>
</evidence>
<evidence type="ECO:0000259" key="21">
    <source>
        <dbReference type="Pfam" id="PF03725"/>
    </source>
</evidence>
<dbReference type="GO" id="GO:0000049">
    <property type="term" value="F:tRNA binding"/>
    <property type="evidence" value="ECO:0007669"/>
    <property type="project" value="UniProtKB-UniRule"/>
</dbReference>
<dbReference type="InterPro" id="IPR020922">
    <property type="entry name" value="dITP/XTP_pyrophosphatase"/>
</dbReference>
<comment type="function">
    <text evidence="17">Phosphorolytic 3'-5' exoribonuclease that plays an important role in tRNA 3'-end maturation. Removes nucleotide residues following the 3'-CCA terminus of tRNAs; can also add nucleotides to the ends of RNA molecules by using nucleoside diphosphates as substrates, but this may not be physiologically important. Probably plays a role in initiation of 16S rRNA degradation (leading to ribosome degradation) during starvation.</text>
</comment>
<feature type="binding site" evidence="17">
    <location>
        <position position="83"/>
    </location>
    <ligand>
        <name>phosphate</name>
        <dbReference type="ChEBI" id="CHEBI:43474"/>
        <note>substrate</note>
    </ligand>
</feature>
<evidence type="ECO:0000313" key="22">
    <source>
        <dbReference type="EMBL" id="SKB49610.1"/>
    </source>
</evidence>
<dbReference type="OrthoDB" id="9807456at2"/>
<dbReference type="NCBIfam" id="TIGR00042">
    <property type="entry name" value="RdgB/HAM1 family non-canonical purine NTP pyrophosphatase"/>
    <property type="match status" value="1"/>
</dbReference>
<dbReference type="Proteomes" id="UP000243406">
    <property type="component" value="Unassembled WGS sequence"/>
</dbReference>
<evidence type="ECO:0000256" key="10">
    <source>
        <dbReference type="ARBA" id="ARBA00022741"/>
    </source>
</evidence>
<comment type="cofactor">
    <cofactor evidence="18">
        <name>Mg(2+)</name>
        <dbReference type="ChEBI" id="CHEBI:18420"/>
    </cofactor>
    <text evidence="18">Binds 1 Mg(2+) ion per subunit.</text>
</comment>
<evidence type="ECO:0000256" key="8">
    <source>
        <dbReference type="ARBA" id="ARBA00022695"/>
    </source>
</evidence>
<keyword evidence="8 17" id="KW-0548">Nucleotidyltransferase</keyword>
<dbReference type="FunFam" id="3.90.950.10:FF:000001">
    <property type="entry name" value="dITP/XTP pyrophosphatase"/>
    <property type="match status" value="1"/>
</dbReference>
<evidence type="ECO:0000256" key="4">
    <source>
        <dbReference type="ARBA" id="ARBA00022552"/>
    </source>
</evidence>
<proteinExistence type="inferred from homology"/>
<dbReference type="Gene3D" id="3.90.950.10">
    <property type="match status" value="1"/>
</dbReference>
<dbReference type="GO" id="GO:0046872">
    <property type="term" value="F:metal ion binding"/>
    <property type="evidence" value="ECO:0007669"/>
    <property type="project" value="UniProtKB-KW"/>
</dbReference>
<dbReference type="SUPFAM" id="SSF54211">
    <property type="entry name" value="Ribosomal protein S5 domain 2-like"/>
    <property type="match status" value="1"/>
</dbReference>
<dbReference type="InterPro" id="IPR036345">
    <property type="entry name" value="ExoRNase_PH_dom2_sf"/>
</dbReference>
<evidence type="ECO:0000256" key="7">
    <source>
        <dbReference type="ARBA" id="ARBA00022694"/>
    </source>
</evidence>
<dbReference type="InterPro" id="IPR020568">
    <property type="entry name" value="Ribosomal_Su5_D2-typ_SF"/>
</dbReference>
<feature type="binding site" evidence="18">
    <location>
        <position position="287"/>
    </location>
    <ligand>
        <name>Mg(2+)</name>
        <dbReference type="ChEBI" id="CHEBI:18420"/>
    </ligand>
</feature>
<evidence type="ECO:0000256" key="6">
    <source>
        <dbReference type="ARBA" id="ARBA00022679"/>
    </source>
</evidence>
<feature type="binding site" evidence="18">
    <location>
        <position position="316"/>
    </location>
    <ligand>
        <name>Mg(2+)</name>
        <dbReference type="ChEBI" id="CHEBI:18420"/>
    </ligand>
</feature>
<dbReference type="Gene3D" id="3.30.230.70">
    <property type="entry name" value="GHMP Kinase, N-terminal domain"/>
    <property type="match status" value="1"/>
</dbReference>
<gene>
    <name evidence="17" type="primary">rph</name>
    <name evidence="22" type="ORF">SAMN02745120_1808</name>
</gene>
<dbReference type="GO" id="GO:0031125">
    <property type="term" value="P:rRNA 3'-end processing"/>
    <property type="evidence" value="ECO:0007669"/>
    <property type="project" value="UniProtKB-ARBA"/>
</dbReference>
<evidence type="ECO:0000256" key="14">
    <source>
        <dbReference type="ARBA" id="ARBA00023080"/>
    </source>
</evidence>
<dbReference type="InterPro" id="IPR050080">
    <property type="entry name" value="RNase_PH"/>
</dbReference>
<comment type="catalytic activity">
    <reaction evidence="17">
        <text>tRNA(n+1) + phosphate = tRNA(n) + a ribonucleoside 5'-diphosphate</text>
        <dbReference type="Rhea" id="RHEA:10628"/>
        <dbReference type="Rhea" id="RHEA-COMP:17343"/>
        <dbReference type="Rhea" id="RHEA-COMP:17344"/>
        <dbReference type="ChEBI" id="CHEBI:43474"/>
        <dbReference type="ChEBI" id="CHEBI:57930"/>
        <dbReference type="ChEBI" id="CHEBI:173114"/>
        <dbReference type="EC" id="2.7.7.56"/>
    </reaction>
</comment>
<dbReference type="HAMAP" id="MF_01405">
    <property type="entry name" value="Non_canon_purine_NTPase"/>
    <property type="match status" value="1"/>
</dbReference>
<comment type="catalytic activity">
    <reaction evidence="18">
        <text>ITP + H2O = IMP + diphosphate + H(+)</text>
        <dbReference type="Rhea" id="RHEA:29399"/>
        <dbReference type="ChEBI" id="CHEBI:15377"/>
        <dbReference type="ChEBI" id="CHEBI:15378"/>
        <dbReference type="ChEBI" id="CHEBI:33019"/>
        <dbReference type="ChEBI" id="CHEBI:58053"/>
        <dbReference type="ChEBI" id="CHEBI:61402"/>
        <dbReference type="EC" id="3.6.1.66"/>
    </reaction>
</comment>
<dbReference type="Pfam" id="PF01725">
    <property type="entry name" value="Ham1p_like"/>
    <property type="match status" value="1"/>
</dbReference>
<feature type="domain" description="Exoribonuclease phosphorolytic" evidence="20">
    <location>
        <begin position="8"/>
        <end position="137"/>
    </location>
</feature>
<name>A0A1T5BS01_9FIRM</name>
<feature type="binding site" evidence="18">
    <location>
        <position position="422"/>
    </location>
    <ligand>
        <name>substrate</name>
    </ligand>
</feature>
<dbReference type="InterPro" id="IPR018336">
    <property type="entry name" value="RNase_PH_CS"/>
</dbReference>
<keyword evidence="7 17" id="KW-0819">tRNA processing</keyword>
<dbReference type="CDD" id="cd00515">
    <property type="entry name" value="HAM1"/>
    <property type="match status" value="1"/>
</dbReference>
<dbReference type="EC" id="2.7.7.56" evidence="17"/>
<keyword evidence="14 18" id="KW-0546">Nucleotide metabolism</keyword>
<dbReference type="PANTHER" id="PTHR11953:SF0">
    <property type="entry name" value="EXOSOME COMPLEX COMPONENT RRP41"/>
    <property type="match status" value="1"/>
</dbReference>
<evidence type="ECO:0000256" key="3">
    <source>
        <dbReference type="ARBA" id="ARBA00011738"/>
    </source>
</evidence>
<comment type="catalytic activity">
    <reaction evidence="15 18">
        <text>dITP + H2O = dIMP + diphosphate + H(+)</text>
        <dbReference type="Rhea" id="RHEA:28342"/>
        <dbReference type="ChEBI" id="CHEBI:15377"/>
        <dbReference type="ChEBI" id="CHEBI:15378"/>
        <dbReference type="ChEBI" id="CHEBI:33019"/>
        <dbReference type="ChEBI" id="CHEBI:61194"/>
        <dbReference type="ChEBI" id="CHEBI:61382"/>
        <dbReference type="EC" id="3.6.1.66"/>
    </reaction>
</comment>
<dbReference type="NCBIfam" id="TIGR01966">
    <property type="entry name" value="RNasePH"/>
    <property type="match status" value="1"/>
</dbReference>
<dbReference type="GO" id="GO:0017111">
    <property type="term" value="F:ribonucleoside triphosphate phosphatase activity"/>
    <property type="evidence" value="ECO:0007669"/>
    <property type="project" value="InterPro"/>
</dbReference>
<keyword evidence="6 17" id="KW-0808">Transferase</keyword>
<feature type="binding site" evidence="18">
    <location>
        <begin position="399"/>
        <end position="402"/>
    </location>
    <ligand>
        <name>substrate</name>
    </ligand>
</feature>
<evidence type="ECO:0000256" key="13">
    <source>
        <dbReference type="ARBA" id="ARBA00022884"/>
    </source>
</evidence>
<keyword evidence="5 17" id="KW-0820">tRNA-binding</keyword>
<evidence type="ECO:0000256" key="16">
    <source>
        <dbReference type="ARBA" id="ARBA00052017"/>
    </source>
</evidence>
<dbReference type="GO" id="GO:0035870">
    <property type="term" value="F:dITP diphosphatase activity"/>
    <property type="evidence" value="ECO:0007669"/>
    <property type="project" value="UniProtKB-UniRule"/>
</dbReference>
<dbReference type="GO" id="GO:0036220">
    <property type="term" value="F:ITP diphosphatase activity"/>
    <property type="evidence" value="ECO:0007669"/>
    <property type="project" value="UniProtKB-UniRule"/>
</dbReference>
<dbReference type="FunFam" id="3.30.230.70:FF:000003">
    <property type="entry name" value="Ribonuclease PH"/>
    <property type="match status" value="1"/>
</dbReference>
<evidence type="ECO:0000313" key="23">
    <source>
        <dbReference type="Proteomes" id="UP000243406"/>
    </source>
</evidence>
<evidence type="ECO:0000256" key="11">
    <source>
        <dbReference type="ARBA" id="ARBA00022801"/>
    </source>
</evidence>
<comment type="similarity">
    <text evidence="2 18 19">Belongs to the HAM1 NTPase family.</text>
</comment>
<evidence type="ECO:0000256" key="5">
    <source>
        <dbReference type="ARBA" id="ARBA00022555"/>
    </source>
</evidence>
<dbReference type="GO" id="GO:0009146">
    <property type="term" value="P:purine nucleoside triphosphate catabolic process"/>
    <property type="evidence" value="ECO:0007669"/>
    <property type="project" value="UniProtKB-UniRule"/>
</dbReference>
<keyword evidence="10 18" id="KW-0547">Nucleotide-binding</keyword>